<dbReference type="PROSITE" id="PS50836">
    <property type="entry name" value="DOMON"/>
    <property type="match status" value="1"/>
</dbReference>
<dbReference type="CDD" id="cd09629">
    <property type="entry name" value="DOMON_CIL1_like"/>
    <property type="match status" value="1"/>
</dbReference>
<evidence type="ECO:0000256" key="2">
    <source>
        <dbReference type="ARBA" id="ARBA00004141"/>
    </source>
</evidence>
<dbReference type="Pfam" id="PF03188">
    <property type="entry name" value="Cytochrom_B561"/>
    <property type="match status" value="1"/>
</dbReference>
<comment type="cofactor">
    <cofactor evidence="1">
        <name>heme b</name>
        <dbReference type="ChEBI" id="CHEBI:60344"/>
    </cofactor>
</comment>
<dbReference type="Proteomes" id="UP001604336">
    <property type="component" value="Unassembled WGS sequence"/>
</dbReference>
<feature type="domain" description="DOMON" evidence="13">
    <location>
        <begin position="49"/>
        <end position="163"/>
    </location>
</feature>
<feature type="signal peptide" evidence="12">
    <location>
        <begin position="1"/>
        <end position="26"/>
    </location>
</feature>
<evidence type="ECO:0000256" key="3">
    <source>
        <dbReference type="ARBA" id="ARBA00022448"/>
    </source>
</evidence>
<feature type="domain" description="Cytochrome b561" evidence="14">
    <location>
        <begin position="175"/>
        <end position="370"/>
    </location>
</feature>
<accession>A0ABD1Q7L2</accession>
<gene>
    <name evidence="15" type="ORF">Adt_38862</name>
</gene>
<evidence type="ECO:0000256" key="4">
    <source>
        <dbReference type="ARBA" id="ARBA00022692"/>
    </source>
</evidence>
<evidence type="ECO:0000313" key="15">
    <source>
        <dbReference type="EMBL" id="KAL2470726.1"/>
    </source>
</evidence>
<evidence type="ECO:0000256" key="5">
    <source>
        <dbReference type="ARBA" id="ARBA00022723"/>
    </source>
</evidence>
<evidence type="ECO:0000256" key="11">
    <source>
        <dbReference type="SAM" id="Phobius"/>
    </source>
</evidence>
<evidence type="ECO:0000256" key="9">
    <source>
        <dbReference type="ARBA" id="ARBA00023136"/>
    </source>
</evidence>
<dbReference type="AlphaFoldDB" id="A0ABD1Q7L2"/>
<dbReference type="PANTHER" id="PTHR23130:SF195">
    <property type="entry name" value="CYTOCHROME B561 AND DOMON DOMAIN-CONTAINING PROTEIN"/>
    <property type="match status" value="1"/>
</dbReference>
<keyword evidence="8 11" id="KW-1133">Transmembrane helix</keyword>
<dbReference type="Gene3D" id="1.20.120.1770">
    <property type="match status" value="1"/>
</dbReference>
<dbReference type="PROSITE" id="PS50939">
    <property type="entry name" value="CYTOCHROME_B561"/>
    <property type="match status" value="1"/>
</dbReference>
<keyword evidence="16" id="KW-1185">Reference proteome</keyword>
<feature type="transmembrane region" description="Helical" evidence="11">
    <location>
        <begin position="492"/>
        <end position="510"/>
    </location>
</feature>
<keyword evidence="9 11" id="KW-0472">Membrane</keyword>
<dbReference type="Pfam" id="PF04526">
    <property type="entry name" value="DUF568"/>
    <property type="match status" value="1"/>
</dbReference>
<evidence type="ECO:0000313" key="16">
    <source>
        <dbReference type="Proteomes" id="UP001604336"/>
    </source>
</evidence>
<evidence type="ECO:0000256" key="10">
    <source>
        <dbReference type="ARBA" id="ARBA00053871"/>
    </source>
</evidence>
<dbReference type="InterPro" id="IPR045265">
    <property type="entry name" value="AIR12_DOMON"/>
</dbReference>
<keyword evidence="3" id="KW-0813">Transport</keyword>
<feature type="transmembrane region" description="Helical" evidence="11">
    <location>
        <begin position="282"/>
        <end position="299"/>
    </location>
</feature>
<protein>
    <submittedName>
        <fullName evidence="15">Cytochrome b561 and DOMON domain-containing protein</fullName>
    </submittedName>
</protein>
<dbReference type="CDD" id="cd08760">
    <property type="entry name" value="Cyt_b561_FRRS1_like"/>
    <property type="match status" value="1"/>
</dbReference>
<dbReference type="InterPro" id="IPR006593">
    <property type="entry name" value="Cyt_b561/ferric_Rdtase_TM"/>
</dbReference>
<reference evidence="16" key="1">
    <citation type="submission" date="2024-07" db="EMBL/GenBank/DDBJ databases">
        <title>Two chromosome-level genome assemblies of Korean endemic species Abeliophyllum distichum and Forsythia ovata (Oleaceae).</title>
        <authorList>
            <person name="Jang H."/>
        </authorList>
    </citation>
    <scope>NUCLEOTIDE SEQUENCE [LARGE SCALE GENOMIC DNA]</scope>
</reference>
<keyword evidence="4 11" id="KW-0812">Transmembrane</keyword>
<dbReference type="PANTHER" id="PTHR23130">
    <property type="entry name" value="CYTOCHROME B561 AND DOMON DOMAIN-CONTAINING PROTEIN"/>
    <property type="match status" value="1"/>
</dbReference>
<comment type="subcellular location">
    <subcellularLocation>
        <location evidence="2">Membrane</location>
        <topology evidence="2">Multi-pass membrane protein</topology>
    </subcellularLocation>
</comment>
<dbReference type="EMBL" id="JBFOLK010000012">
    <property type="protein sequence ID" value="KAL2470726.1"/>
    <property type="molecule type" value="Genomic_DNA"/>
</dbReference>
<comment type="caution">
    <text evidence="15">The sequence shown here is derived from an EMBL/GenBank/DDBJ whole genome shotgun (WGS) entry which is preliminary data.</text>
</comment>
<feature type="transmembrane region" description="Helical" evidence="11">
    <location>
        <begin position="311"/>
        <end position="331"/>
    </location>
</feature>
<feature type="transmembrane region" description="Helical" evidence="11">
    <location>
        <begin position="211"/>
        <end position="229"/>
    </location>
</feature>
<dbReference type="InterPro" id="IPR005018">
    <property type="entry name" value="DOMON_domain"/>
</dbReference>
<keyword evidence="7" id="KW-0249">Electron transport</keyword>
<evidence type="ECO:0000259" key="14">
    <source>
        <dbReference type="PROSITE" id="PS50939"/>
    </source>
</evidence>
<dbReference type="SMART" id="SM00665">
    <property type="entry name" value="B561"/>
    <property type="match status" value="1"/>
</dbReference>
<feature type="transmembrane region" description="Helical" evidence="11">
    <location>
        <begin position="390"/>
        <end position="416"/>
    </location>
</feature>
<feature type="chain" id="PRO_5044793529" evidence="12">
    <location>
        <begin position="27"/>
        <end position="664"/>
    </location>
</feature>
<feature type="transmembrane region" description="Helical" evidence="11">
    <location>
        <begin position="241"/>
        <end position="262"/>
    </location>
</feature>
<evidence type="ECO:0000256" key="6">
    <source>
        <dbReference type="ARBA" id="ARBA00022729"/>
    </source>
</evidence>
<keyword evidence="5" id="KW-0479">Metal-binding</keyword>
<proteinExistence type="predicted"/>
<feature type="transmembrane region" description="Helical" evidence="11">
    <location>
        <begin position="346"/>
        <end position="369"/>
    </location>
</feature>
<dbReference type="GO" id="GO:0016020">
    <property type="term" value="C:membrane"/>
    <property type="evidence" value="ECO:0007669"/>
    <property type="project" value="UniProtKB-SubCell"/>
</dbReference>
<name>A0ABD1Q7L2_9LAMI</name>
<evidence type="ECO:0000256" key="8">
    <source>
        <dbReference type="ARBA" id="ARBA00022989"/>
    </source>
</evidence>
<comment type="function">
    <text evidence="10">May act as a catecholamine-responsive trans-membrane electron transporter.</text>
</comment>
<dbReference type="FunFam" id="1.20.120.1770:FF:000007">
    <property type="entry name" value="Cytochrome b561 and DOMON domain-containing protein"/>
    <property type="match status" value="1"/>
</dbReference>
<evidence type="ECO:0000256" key="7">
    <source>
        <dbReference type="ARBA" id="ARBA00022982"/>
    </source>
</evidence>
<organism evidence="15 16">
    <name type="scientific">Abeliophyllum distichum</name>
    <dbReference type="NCBI Taxonomy" id="126358"/>
    <lineage>
        <taxon>Eukaryota</taxon>
        <taxon>Viridiplantae</taxon>
        <taxon>Streptophyta</taxon>
        <taxon>Embryophyta</taxon>
        <taxon>Tracheophyta</taxon>
        <taxon>Spermatophyta</taxon>
        <taxon>Magnoliopsida</taxon>
        <taxon>eudicotyledons</taxon>
        <taxon>Gunneridae</taxon>
        <taxon>Pentapetalae</taxon>
        <taxon>asterids</taxon>
        <taxon>lamiids</taxon>
        <taxon>Lamiales</taxon>
        <taxon>Oleaceae</taxon>
        <taxon>Forsythieae</taxon>
        <taxon>Abeliophyllum</taxon>
    </lineage>
</organism>
<keyword evidence="6 12" id="KW-0732">Signal</keyword>
<evidence type="ECO:0000256" key="1">
    <source>
        <dbReference type="ARBA" id="ARBA00001970"/>
    </source>
</evidence>
<evidence type="ECO:0000256" key="12">
    <source>
        <dbReference type="SAM" id="SignalP"/>
    </source>
</evidence>
<sequence>MASFSLTLATLFLATVLALSPSLAAAATCTSQTFTNNKLYSFCNDLPALNSYLHWTYDPAQSTLSIAFIAPPAKPNGWISWAINPTGTGMVGSQALIAFKDSKGAMTVKTYNVSLYGPVTESKVWYDVKESSAEFFGGVMRLFATIVLPEKGKSTVNHVWQVGPSVTGGVPDKHEFQPGNLNSKGSLDLLKGQSTGGTGGDSRTKKRNIHGILNVVSWGLLFPIGIIVARYLRVFPSADPLWFYLHIFCQISAYAIGVAGWGTGLKLGSQSKGVQYTVHRNIGIALFSLATVQIFALFLRPKKDHKYRSYWNIYHHGIGYAILILGIINVFKGLDILKPESKWRHAYITVIAVLGGIALLLEACTWMIVSRQKKSSKLSLLVTKIGKVKGCNGIGAVVLLGVATLAAAAIVSAIIVRRKGRKSGKNHHRHQVVEQSLPTEISETVNKKKDQDNASKPLTPPSVHINTCNGAAALNVIEDDSDSFLFTENLKLVILFLIFVFFLLMMSHMMREIELVVGGRDEEKMRTYLKERMSMRSSRRHVLENIEIRDDKIEGEAGKVSICILSKNALLLMQCRSDPMKIPALANRFSWDANTASKQEDANGDGENIDKDIEDIKEQLHIQECEVAYEMEMKFFNKMLVYQLNKRSMQKYSQECLKVICWCK</sequence>
<evidence type="ECO:0000259" key="13">
    <source>
        <dbReference type="PROSITE" id="PS50836"/>
    </source>
</evidence>
<dbReference type="GO" id="GO:0046872">
    <property type="term" value="F:metal ion binding"/>
    <property type="evidence" value="ECO:0007669"/>
    <property type="project" value="UniProtKB-KW"/>
</dbReference>